<dbReference type="InterPro" id="IPR014131">
    <property type="entry name" value="Chlamydia_phage_Vp3"/>
</dbReference>
<proteinExistence type="predicted"/>
<dbReference type="EMBL" id="MK249143">
    <property type="protein sequence ID" value="QCQ84651.1"/>
    <property type="molecule type" value="Genomic_DNA"/>
</dbReference>
<evidence type="ECO:0000256" key="1">
    <source>
        <dbReference type="SAM" id="MobiDB-lite"/>
    </source>
</evidence>
<sequence>MHHLAPTNSNPDRPRAAGVRQIPPPLNQSEAATFTLLAEHRLTWEGKQPPSCQTRFGSYGSPKNQQYLSTQAGHILTTTRRKQKQKTKRRKDNYMKPANTVLLPLFNIKTAYSPTETVALTFPDEEYPYGKTKQSFKDDADINNIMARYQSTGMIDYVKENSPHYGDVSGLEFQACMNKIIEASDMFEALPAHLRKRFNNEPAEFLDFVQDEKNREEAIFLGLIAKPAQEAVDVPKGDPTGGKTAGAAAQ</sequence>
<accession>A0A4P8PJP1</accession>
<feature type="region of interest" description="Disordered" evidence="1">
    <location>
        <begin position="1"/>
        <end position="25"/>
    </location>
</feature>
<reference evidence="2" key="1">
    <citation type="submission" date="2018-12" db="EMBL/GenBank/DDBJ databases">
        <title>Singled stranded DNA viruses identified in blackflies (Austrosimulium ungulatum) sampled in New Zealand.</title>
        <authorList>
            <person name="Kraberger S."/>
            <person name="Fontenele R.S."/>
            <person name="Schmidlin K."/>
            <person name="Walters M."/>
            <person name="Varsani A."/>
        </authorList>
    </citation>
    <scope>NUCLEOTIDE SEQUENCE [LARGE SCALE GENOMIC DNA]</scope>
    <source>
        <strain evidence="2">031</strain>
    </source>
</reference>
<dbReference type="Proteomes" id="UP000322890">
    <property type="component" value="Segment"/>
</dbReference>
<name>A0A4P8PJP1_9VIRU</name>
<organism evidence="2">
    <name type="scientific">Blackfly microvirus SF02</name>
    <dbReference type="NCBI Taxonomy" id="2576452"/>
    <lineage>
        <taxon>Viruses</taxon>
        <taxon>Monodnaviria</taxon>
        <taxon>Sangervirae</taxon>
        <taxon>Phixviricota</taxon>
        <taxon>Malgrandaviricetes</taxon>
        <taxon>Petitvirales</taxon>
        <taxon>Microviridae</taxon>
        <taxon>Microvirus</taxon>
    </lineage>
</organism>
<dbReference type="Pfam" id="PF09675">
    <property type="entry name" value="Chlamy_scaf"/>
    <property type="match status" value="1"/>
</dbReference>
<evidence type="ECO:0000313" key="2">
    <source>
        <dbReference type="EMBL" id="QCQ84651.1"/>
    </source>
</evidence>
<feature type="compositionally biased region" description="Polar residues" evidence="1">
    <location>
        <begin position="1"/>
        <end position="11"/>
    </location>
</feature>
<protein>
    <submittedName>
        <fullName evidence="2">Internal scaffolding protein</fullName>
    </submittedName>
</protein>